<dbReference type="InterPro" id="IPR050786">
    <property type="entry name" value="EFG1_rRNA-proc"/>
</dbReference>
<dbReference type="EMBL" id="ML119113">
    <property type="protein sequence ID" value="RPB15420.1"/>
    <property type="molecule type" value="Genomic_DNA"/>
</dbReference>
<feature type="region of interest" description="Disordered" evidence="9">
    <location>
        <begin position="1"/>
        <end position="33"/>
    </location>
</feature>
<comment type="subcellular location">
    <subcellularLocation>
        <location evidence="2">Nucleus</location>
        <location evidence="2">Nucleolus</location>
    </subcellularLocation>
</comment>
<gene>
    <name evidence="10" type="ORF">P167DRAFT_603329</name>
</gene>
<organism evidence="10 11">
    <name type="scientific">Morchella conica CCBAS932</name>
    <dbReference type="NCBI Taxonomy" id="1392247"/>
    <lineage>
        <taxon>Eukaryota</taxon>
        <taxon>Fungi</taxon>
        <taxon>Dikarya</taxon>
        <taxon>Ascomycota</taxon>
        <taxon>Pezizomycotina</taxon>
        <taxon>Pezizomycetes</taxon>
        <taxon>Pezizales</taxon>
        <taxon>Morchellaceae</taxon>
        <taxon>Morchella</taxon>
    </lineage>
</organism>
<dbReference type="OrthoDB" id="47732at2759"/>
<dbReference type="InParanoid" id="A0A3N4KXX8"/>
<dbReference type="GO" id="GO:0030688">
    <property type="term" value="C:preribosome, small subunit precursor"/>
    <property type="evidence" value="ECO:0007669"/>
    <property type="project" value="TreeGrafter"/>
</dbReference>
<dbReference type="InterPro" id="IPR019310">
    <property type="entry name" value="Efg1"/>
</dbReference>
<evidence type="ECO:0000256" key="7">
    <source>
        <dbReference type="ARBA" id="ARBA00023054"/>
    </source>
</evidence>
<evidence type="ECO:0000256" key="5">
    <source>
        <dbReference type="ARBA" id="ARBA00019827"/>
    </source>
</evidence>
<reference evidence="10 11" key="1">
    <citation type="journal article" date="2018" name="Nat. Ecol. Evol.">
        <title>Pezizomycetes genomes reveal the molecular basis of ectomycorrhizal truffle lifestyle.</title>
        <authorList>
            <person name="Murat C."/>
            <person name="Payen T."/>
            <person name="Noel B."/>
            <person name="Kuo A."/>
            <person name="Morin E."/>
            <person name="Chen J."/>
            <person name="Kohler A."/>
            <person name="Krizsan K."/>
            <person name="Balestrini R."/>
            <person name="Da Silva C."/>
            <person name="Montanini B."/>
            <person name="Hainaut M."/>
            <person name="Levati E."/>
            <person name="Barry K.W."/>
            <person name="Belfiori B."/>
            <person name="Cichocki N."/>
            <person name="Clum A."/>
            <person name="Dockter R.B."/>
            <person name="Fauchery L."/>
            <person name="Guy J."/>
            <person name="Iotti M."/>
            <person name="Le Tacon F."/>
            <person name="Lindquist E.A."/>
            <person name="Lipzen A."/>
            <person name="Malagnac F."/>
            <person name="Mello A."/>
            <person name="Molinier V."/>
            <person name="Miyauchi S."/>
            <person name="Poulain J."/>
            <person name="Riccioni C."/>
            <person name="Rubini A."/>
            <person name="Sitrit Y."/>
            <person name="Splivallo R."/>
            <person name="Traeger S."/>
            <person name="Wang M."/>
            <person name="Zifcakova L."/>
            <person name="Wipf D."/>
            <person name="Zambonelli A."/>
            <person name="Paolocci F."/>
            <person name="Nowrousian M."/>
            <person name="Ottonello S."/>
            <person name="Baldrian P."/>
            <person name="Spatafora J.W."/>
            <person name="Henrissat B."/>
            <person name="Nagy L.G."/>
            <person name="Aury J.M."/>
            <person name="Wincker P."/>
            <person name="Grigoriev I.V."/>
            <person name="Bonfante P."/>
            <person name="Martin F.M."/>
        </authorList>
    </citation>
    <scope>NUCLEOTIDE SEQUENCE [LARGE SCALE GENOMIC DNA]</scope>
    <source>
        <strain evidence="10 11">CCBAS932</strain>
    </source>
</reference>
<proteinExistence type="inferred from homology"/>
<evidence type="ECO:0000313" key="10">
    <source>
        <dbReference type="EMBL" id="RPB15420.1"/>
    </source>
</evidence>
<keyword evidence="11" id="KW-1185">Reference proteome</keyword>
<dbReference type="AlphaFoldDB" id="A0A3N4KXX8"/>
<dbReference type="FunCoup" id="A0A3N4KXX8">
    <property type="interactions" value="155"/>
</dbReference>
<keyword evidence="7" id="KW-0175">Coiled coil</keyword>
<dbReference type="GO" id="GO:0000462">
    <property type="term" value="P:maturation of SSU-rRNA from tricistronic rRNA transcript (SSU-rRNA, 5.8S rRNA, LSU-rRNA)"/>
    <property type="evidence" value="ECO:0007669"/>
    <property type="project" value="TreeGrafter"/>
</dbReference>
<keyword evidence="6" id="KW-0698">rRNA processing</keyword>
<dbReference type="GO" id="GO:0005730">
    <property type="term" value="C:nucleolus"/>
    <property type="evidence" value="ECO:0007669"/>
    <property type="project" value="UniProtKB-SubCell"/>
</dbReference>
<evidence type="ECO:0000256" key="6">
    <source>
        <dbReference type="ARBA" id="ARBA00022552"/>
    </source>
</evidence>
<evidence type="ECO:0000256" key="2">
    <source>
        <dbReference type="ARBA" id="ARBA00004604"/>
    </source>
</evidence>
<keyword evidence="8" id="KW-0539">Nucleus</keyword>
<accession>A0A3N4KXX8</accession>
<feature type="region of interest" description="Disordered" evidence="9">
    <location>
        <begin position="175"/>
        <end position="225"/>
    </location>
</feature>
<evidence type="ECO:0000256" key="4">
    <source>
        <dbReference type="ARBA" id="ARBA00018689"/>
    </source>
</evidence>
<evidence type="ECO:0000256" key="8">
    <source>
        <dbReference type="ARBA" id="ARBA00023242"/>
    </source>
</evidence>
<feature type="compositionally biased region" description="Basic residues" evidence="9">
    <location>
        <begin position="7"/>
        <end position="18"/>
    </location>
</feature>
<name>A0A3N4KXX8_9PEZI</name>
<comment type="function">
    <text evidence="1">Involved in rRNA processing.</text>
</comment>
<protein>
    <recommendedName>
        <fullName evidence="4">rRNA-processing protein EFG1</fullName>
    </recommendedName>
    <alternativeName>
        <fullName evidence="5">rRNA-processing protein efg1</fullName>
    </alternativeName>
</protein>
<dbReference type="PANTHER" id="PTHR33911:SF1">
    <property type="entry name" value="RRNA-PROCESSING PROTEIN EFG1"/>
    <property type="match status" value="1"/>
</dbReference>
<dbReference type="STRING" id="1392247.A0A3N4KXX8"/>
<feature type="compositionally biased region" description="Low complexity" evidence="9">
    <location>
        <begin position="20"/>
        <end position="33"/>
    </location>
</feature>
<evidence type="ECO:0000256" key="1">
    <source>
        <dbReference type="ARBA" id="ARBA00002773"/>
    </source>
</evidence>
<sequence length="225" mass="26050">MADTTHPSRRPHKRRKPGAPHTTKLTTPTTAATSIHTLKKKIRDLTRFLAKKTTLPADVRLDSERALDAFTHELAAAKVAAREGKMVEKYRMVRFFERKKASRKLARLVRRRRDSSESDEALEKAIHEAEVEVNYTVFYPRGEKYISLFRDATGDPKVVEKREVIKRGIERQMEMGTLGSREEAEEEEMEGVKKEKVGGKRKREAVDEEEKEEEVVEEDDFFEFS</sequence>
<evidence type="ECO:0000256" key="9">
    <source>
        <dbReference type="SAM" id="MobiDB-lite"/>
    </source>
</evidence>
<dbReference type="Proteomes" id="UP000277580">
    <property type="component" value="Unassembled WGS sequence"/>
</dbReference>
<evidence type="ECO:0000256" key="3">
    <source>
        <dbReference type="ARBA" id="ARBA00006916"/>
    </source>
</evidence>
<comment type="similarity">
    <text evidence="3">Belongs to the EFG1 family.</text>
</comment>
<dbReference type="PANTHER" id="PTHR33911">
    <property type="entry name" value="RRNA-PROCESSING PROTEIN EFG1"/>
    <property type="match status" value="1"/>
</dbReference>
<feature type="compositionally biased region" description="Acidic residues" evidence="9">
    <location>
        <begin position="206"/>
        <end position="225"/>
    </location>
</feature>
<dbReference type="Pfam" id="PF10153">
    <property type="entry name" value="Efg1"/>
    <property type="match status" value="1"/>
</dbReference>
<evidence type="ECO:0000313" key="11">
    <source>
        <dbReference type="Proteomes" id="UP000277580"/>
    </source>
</evidence>